<feature type="compositionally biased region" description="Basic residues" evidence="1">
    <location>
        <begin position="45"/>
        <end position="58"/>
    </location>
</feature>
<dbReference type="AlphaFoldDB" id="A0A0D3CFT7"/>
<evidence type="ECO:0000256" key="1">
    <source>
        <dbReference type="SAM" id="MobiDB-lite"/>
    </source>
</evidence>
<proteinExistence type="predicted"/>
<keyword evidence="3" id="KW-1185">Reference proteome</keyword>
<feature type="region of interest" description="Disordered" evidence="1">
    <location>
        <begin position="37"/>
        <end position="68"/>
    </location>
</feature>
<dbReference type="Gramene" id="Bo5g075160.1">
    <property type="protein sequence ID" value="Bo5g075160.1"/>
    <property type="gene ID" value="Bo5g075160"/>
</dbReference>
<name>A0A0D3CFT7_BRAOL</name>
<accession>A0A0D3CFT7</accession>
<reference evidence="2" key="2">
    <citation type="submission" date="2015-03" db="UniProtKB">
        <authorList>
            <consortium name="EnsemblPlants"/>
        </authorList>
    </citation>
    <scope>IDENTIFICATION</scope>
</reference>
<protein>
    <submittedName>
        <fullName evidence="2">Uncharacterized protein</fullName>
    </submittedName>
</protein>
<reference evidence="2 3" key="1">
    <citation type="journal article" date="2014" name="Genome Biol.">
        <title>Transcriptome and methylome profiling reveals relics of genome dominance in the mesopolyploid Brassica oleracea.</title>
        <authorList>
            <person name="Parkin I.A."/>
            <person name="Koh C."/>
            <person name="Tang H."/>
            <person name="Robinson S.J."/>
            <person name="Kagale S."/>
            <person name="Clarke W.E."/>
            <person name="Town C.D."/>
            <person name="Nixon J."/>
            <person name="Krishnakumar V."/>
            <person name="Bidwell S.L."/>
            <person name="Denoeud F."/>
            <person name="Belcram H."/>
            <person name="Links M.G."/>
            <person name="Just J."/>
            <person name="Clarke C."/>
            <person name="Bender T."/>
            <person name="Huebert T."/>
            <person name="Mason A.S."/>
            <person name="Pires J.C."/>
            <person name="Barker G."/>
            <person name="Moore J."/>
            <person name="Walley P.G."/>
            <person name="Manoli S."/>
            <person name="Batley J."/>
            <person name="Edwards D."/>
            <person name="Nelson M.N."/>
            <person name="Wang X."/>
            <person name="Paterson A.H."/>
            <person name="King G."/>
            <person name="Bancroft I."/>
            <person name="Chalhoub B."/>
            <person name="Sharpe A.G."/>
        </authorList>
    </citation>
    <scope>NUCLEOTIDE SEQUENCE</scope>
    <source>
        <strain evidence="2 3">cv. TO1000</strain>
    </source>
</reference>
<evidence type="ECO:0000313" key="3">
    <source>
        <dbReference type="Proteomes" id="UP000032141"/>
    </source>
</evidence>
<dbReference type="HOGENOM" id="CLU_2797482_0_0_1"/>
<evidence type="ECO:0000313" key="2">
    <source>
        <dbReference type="EnsemblPlants" id="Bo5g075160.1"/>
    </source>
</evidence>
<dbReference type="Proteomes" id="UP000032141">
    <property type="component" value="Chromosome C5"/>
</dbReference>
<dbReference type="EnsemblPlants" id="Bo5g075160.1">
    <property type="protein sequence ID" value="Bo5g075160.1"/>
    <property type="gene ID" value="Bo5g075160"/>
</dbReference>
<sequence>MARRDGSKRASLGVTWESFRSTSRLSIPDLTASRDSMGFSAQRVRSPRRRCKLGHGRARGQLYKGKET</sequence>
<organism evidence="2 3">
    <name type="scientific">Brassica oleracea var. oleracea</name>
    <dbReference type="NCBI Taxonomy" id="109376"/>
    <lineage>
        <taxon>Eukaryota</taxon>
        <taxon>Viridiplantae</taxon>
        <taxon>Streptophyta</taxon>
        <taxon>Embryophyta</taxon>
        <taxon>Tracheophyta</taxon>
        <taxon>Spermatophyta</taxon>
        <taxon>Magnoliopsida</taxon>
        <taxon>eudicotyledons</taxon>
        <taxon>Gunneridae</taxon>
        <taxon>Pentapetalae</taxon>
        <taxon>rosids</taxon>
        <taxon>malvids</taxon>
        <taxon>Brassicales</taxon>
        <taxon>Brassicaceae</taxon>
        <taxon>Brassiceae</taxon>
        <taxon>Brassica</taxon>
    </lineage>
</organism>